<evidence type="ECO:0000256" key="3">
    <source>
        <dbReference type="ARBA" id="ARBA00022692"/>
    </source>
</evidence>
<keyword evidence="3 6" id="KW-0812">Transmembrane</keyword>
<dbReference type="NCBIfam" id="TIGR03718">
    <property type="entry name" value="R_switched_Alx"/>
    <property type="match status" value="1"/>
</dbReference>
<organism evidence="7 8">
    <name type="scientific">Oleiharenicola lentus</name>
    <dbReference type="NCBI Taxonomy" id="2508720"/>
    <lineage>
        <taxon>Bacteria</taxon>
        <taxon>Pseudomonadati</taxon>
        <taxon>Verrucomicrobiota</taxon>
        <taxon>Opitutia</taxon>
        <taxon>Opitutales</taxon>
        <taxon>Opitutaceae</taxon>
        <taxon>Oleiharenicola</taxon>
    </lineage>
</organism>
<reference evidence="7 8" key="1">
    <citation type="submission" date="2019-01" db="EMBL/GenBank/DDBJ databases">
        <title>Lacunisphaera sp. strain TWA-58.</title>
        <authorList>
            <person name="Chen W.-M."/>
        </authorList>
    </citation>
    <scope>NUCLEOTIDE SEQUENCE [LARGE SCALE GENOMIC DNA]</scope>
    <source>
        <strain evidence="7 8">TWA-58</strain>
    </source>
</reference>
<accession>A0A4Q1C4H3</accession>
<dbReference type="InterPro" id="IPR005496">
    <property type="entry name" value="Integral_membrane_TerC"/>
</dbReference>
<evidence type="ECO:0000256" key="1">
    <source>
        <dbReference type="ARBA" id="ARBA00004141"/>
    </source>
</evidence>
<feature type="transmembrane region" description="Helical" evidence="6">
    <location>
        <begin position="287"/>
        <end position="309"/>
    </location>
</feature>
<feature type="transmembrane region" description="Helical" evidence="6">
    <location>
        <begin position="193"/>
        <end position="214"/>
    </location>
</feature>
<feature type="transmembrane region" description="Helical" evidence="6">
    <location>
        <begin position="6"/>
        <end position="26"/>
    </location>
</feature>
<evidence type="ECO:0000313" key="7">
    <source>
        <dbReference type="EMBL" id="RXK53271.1"/>
    </source>
</evidence>
<dbReference type="RefSeq" id="WP_129048860.1">
    <property type="nucleotide sequence ID" value="NZ_SDHX01000002.1"/>
</dbReference>
<feature type="transmembrane region" description="Helical" evidence="6">
    <location>
        <begin position="38"/>
        <end position="58"/>
    </location>
</feature>
<feature type="transmembrane region" description="Helical" evidence="6">
    <location>
        <begin position="264"/>
        <end position="281"/>
    </location>
</feature>
<evidence type="ECO:0000313" key="8">
    <source>
        <dbReference type="Proteomes" id="UP000290218"/>
    </source>
</evidence>
<dbReference type="Pfam" id="PF03741">
    <property type="entry name" value="TerC"/>
    <property type="match status" value="1"/>
</dbReference>
<feature type="transmembrane region" description="Helical" evidence="6">
    <location>
        <begin position="234"/>
        <end position="252"/>
    </location>
</feature>
<feature type="transmembrane region" description="Helical" evidence="6">
    <location>
        <begin position="133"/>
        <end position="150"/>
    </location>
</feature>
<dbReference type="GO" id="GO:0016020">
    <property type="term" value="C:membrane"/>
    <property type="evidence" value="ECO:0007669"/>
    <property type="project" value="UniProtKB-SubCell"/>
</dbReference>
<comment type="similarity">
    <text evidence="2">Belongs to the TerC family.</text>
</comment>
<sequence length="326" mass="36105">MNPITVLWISFWTIFVVVSAIDLFVVTHRHSVVGVGSALRWTGLWITVALLFGVAVWFFHPTGHETAMLYLAGYLTEYSLSVDNLFVFILIFSLMGVGEEAQPKLIKLGIFLSIALRILFILFGIALVMKFHWLLYLFGALLVWTAWKMLTADEDEQVHPEKNLLHRLASKLLPVHPLEPGSRRLALVKDGKWGVTPLFLVFLVIGSTDVLFALDSIPAIMGISQDPFVVLTSNVFAVLGLNSLFFAIRGIMGMFKFLKHGVSLILLFIGAKMIAGMYAPVEHWFKAHTFVSLLVIGLILAVSIVLSVWHNRTTGTPGTAADSASL</sequence>
<comment type="caution">
    <text evidence="7">The sequence shown here is derived from an EMBL/GenBank/DDBJ whole genome shotgun (WGS) entry which is preliminary data.</text>
</comment>
<comment type="subcellular location">
    <subcellularLocation>
        <location evidence="1">Membrane</location>
        <topology evidence="1">Multi-pass membrane protein</topology>
    </subcellularLocation>
</comment>
<evidence type="ECO:0000256" key="6">
    <source>
        <dbReference type="SAM" id="Phobius"/>
    </source>
</evidence>
<dbReference type="OrthoDB" id="9783692at2"/>
<feature type="transmembrane region" description="Helical" evidence="6">
    <location>
        <begin position="78"/>
        <end position="98"/>
    </location>
</feature>
<keyword evidence="5 6" id="KW-0472">Membrane</keyword>
<protein>
    <submittedName>
        <fullName evidence="7">TerC/Alx family metal homeostasis membrane protein</fullName>
    </submittedName>
</protein>
<evidence type="ECO:0000256" key="4">
    <source>
        <dbReference type="ARBA" id="ARBA00022989"/>
    </source>
</evidence>
<evidence type="ECO:0000256" key="5">
    <source>
        <dbReference type="ARBA" id="ARBA00023136"/>
    </source>
</evidence>
<gene>
    <name evidence="7" type="ORF">ESB00_16360</name>
</gene>
<name>A0A4Q1C4H3_9BACT</name>
<dbReference type="EMBL" id="SDHX01000002">
    <property type="protein sequence ID" value="RXK53271.1"/>
    <property type="molecule type" value="Genomic_DNA"/>
</dbReference>
<proteinExistence type="inferred from homology"/>
<dbReference type="InterPro" id="IPR022369">
    <property type="entry name" value="Integral_membrane_TerC_rswitch"/>
</dbReference>
<keyword evidence="4 6" id="KW-1133">Transmembrane helix</keyword>
<evidence type="ECO:0000256" key="2">
    <source>
        <dbReference type="ARBA" id="ARBA00007511"/>
    </source>
</evidence>
<dbReference type="PANTHER" id="PTHR30238">
    <property type="entry name" value="MEMBRANE BOUND PREDICTED REDOX MODULATOR"/>
    <property type="match status" value="1"/>
</dbReference>
<feature type="transmembrane region" description="Helical" evidence="6">
    <location>
        <begin position="105"/>
        <end position="127"/>
    </location>
</feature>
<dbReference type="PANTHER" id="PTHR30238:SF0">
    <property type="entry name" value="THYLAKOID MEMBRANE PROTEIN TERC, CHLOROPLASTIC"/>
    <property type="match status" value="1"/>
</dbReference>
<keyword evidence="8" id="KW-1185">Reference proteome</keyword>
<dbReference type="AlphaFoldDB" id="A0A4Q1C4H3"/>
<dbReference type="Proteomes" id="UP000290218">
    <property type="component" value="Unassembled WGS sequence"/>
</dbReference>